<dbReference type="EMBL" id="SRPR01000106">
    <property type="protein sequence ID" value="KAG5960062.1"/>
    <property type="molecule type" value="Genomic_DNA"/>
</dbReference>
<organism evidence="2 3">
    <name type="scientific">Claviceps arundinis</name>
    <dbReference type="NCBI Taxonomy" id="1623583"/>
    <lineage>
        <taxon>Eukaryota</taxon>
        <taxon>Fungi</taxon>
        <taxon>Dikarya</taxon>
        <taxon>Ascomycota</taxon>
        <taxon>Pezizomycotina</taxon>
        <taxon>Sordariomycetes</taxon>
        <taxon>Hypocreomycetidae</taxon>
        <taxon>Hypocreales</taxon>
        <taxon>Clavicipitaceae</taxon>
        <taxon>Claviceps</taxon>
    </lineage>
</organism>
<accession>A0ABQ7PH00</accession>
<protein>
    <recommendedName>
        <fullName evidence="1">DUF8040 domain-containing protein</fullName>
    </recommendedName>
</protein>
<keyword evidence="3" id="KW-1185">Reference proteome</keyword>
<gene>
    <name evidence="2" type="ORF">E4U57_000296</name>
</gene>
<evidence type="ECO:0000313" key="3">
    <source>
        <dbReference type="Proteomes" id="UP000742024"/>
    </source>
</evidence>
<evidence type="ECO:0000313" key="2">
    <source>
        <dbReference type="EMBL" id="KAG5960062.1"/>
    </source>
</evidence>
<reference evidence="2 3" key="1">
    <citation type="journal article" date="2020" name="bioRxiv">
        <title>Whole genome comparisons of ergot fungi reveals the divergence and evolution of species within the genus Claviceps are the result of varying mechanisms driving genome evolution and host range expansion.</title>
        <authorList>
            <person name="Wyka S.A."/>
            <person name="Mondo S.J."/>
            <person name="Liu M."/>
            <person name="Dettman J."/>
            <person name="Nalam V."/>
            <person name="Broders K.D."/>
        </authorList>
    </citation>
    <scope>NUCLEOTIDE SEQUENCE [LARGE SCALE GENOMIC DNA]</scope>
    <source>
        <strain evidence="2 3">LM583</strain>
    </source>
</reference>
<name>A0ABQ7PH00_9HYPO</name>
<comment type="caution">
    <text evidence="2">The sequence shown here is derived from an EMBL/GenBank/DDBJ whole genome shotgun (WGS) entry which is preliminary data.</text>
</comment>
<dbReference type="Pfam" id="PF26138">
    <property type="entry name" value="DUF8040"/>
    <property type="match status" value="1"/>
</dbReference>
<feature type="domain" description="DUF8040" evidence="1">
    <location>
        <begin position="79"/>
        <end position="167"/>
    </location>
</feature>
<proteinExistence type="predicted"/>
<dbReference type="Proteomes" id="UP000742024">
    <property type="component" value="Unassembled WGS sequence"/>
</dbReference>
<sequence length="184" mass="21756">MPLELRPLVIRTMLHWLVHTDDFDNTHELADILEDVIVAFAIFKRRRAKRNQAIFEAESLRDPDRLRRDALIPHVAKAHVVMRNLLAASDDDFMTTCRLRKDMFKKLVYWLQSNTKIRNTRYLIQLKVMVFLYILGTGSSQRNAALFFRVSQSSARRIFHEVQREMVKLPRAFIVRLDHLGIRV</sequence>
<dbReference type="InterPro" id="IPR058353">
    <property type="entry name" value="DUF8040"/>
</dbReference>
<evidence type="ECO:0000259" key="1">
    <source>
        <dbReference type="Pfam" id="PF26138"/>
    </source>
</evidence>